<evidence type="ECO:0000313" key="1">
    <source>
        <dbReference type="EMBL" id="BFM43870.1"/>
    </source>
</evidence>
<organism evidence="1">
    <name type="scientific">Flavobacterium sp. CFS9</name>
    <dbReference type="NCBI Taxonomy" id="3143118"/>
    <lineage>
        <taxon>Bacteria</taxon>
        <taxon>Pseudomonadati</taxon>
        <taxon>Bacteroidota</taxon>
        <taxon>Flavobacteriia</taxon>
        <taxon>Flavobacteriales</taxon>
        <taxon>Flavobacteriaceae</taxon>
        <taxon>Flavobacterium</taxon>
    </lineage>
</organism>
<proteinExistence type="predicted"/>
<dbReference type="RefSeq" id="WP_369615033.1">
    <property type="nucleotide sequence ID" value="NZ_AP031573.1"/>
</dbReference>
<accession>A0AAT9H327</accession>
<evidence type="ECO:0008006" key="2">
    <source>
        <dbReference type="Google" id="ProtNLM"/>
    </source>
</evidence>
<dbReference type="AlphaFoldDB" id="A0AAT9H327"/>
<reference evidence="1" key="1">
    <citation type="submission" date="2024-05" db="EMBL/GenBank/DDBJ databases">
        <title>Whole-Genome Sequence of CFS9, a Potential Fish Probiotic Isolated from the Body Surface of Silurus asotus.</title>
        <authorList>
            <person name="Kojima M."/>
            <person name="Tobioka K."/>
            <person name="Yokota K."/>
            <person name="Nakatani H."/>
            <person name="Hori K."/>
            <person name="Tamaru Y."/>
            <person name="Okazaki F."/>
        </authorList>
    </citation>
    <scope>NUCLEOTIDE SEQUENCE</scope>
    <source>
        <strain evidence="1">CFS9</strain>
    </source>
</reference>
<gene>
    <name evidence="1" type="ORF">CFS9_25110</name>
</gene>
<dbReference type="EMBL" id="AP031573">
    <property type="protein sequence ID" value="BFM43870.1"/>
    <property type="molecule type" value="Genomic_DNA"/>
</dbReference>
<sequence length="106" mass="12751">MNDGYDLIQLKLLVNEVFGIDNINLDTVVNKLQTVSEDNDRFIVLFKTKFKIDMNTFNYYEYFDEDEFILISIFRRIFRTKKEKKSLTVEHLLSIINKGEWFEPDL</sequence>
<name>A0AAT9H327_9FLAO</name>
<protein>
    <recommendedName>
        <fullName evidence="2">DUF1493 family protein</fullName>
    </recommendedName>
</protein>